<dbReference type="Pfam" id="PF14470">
    <property type="entry name" value="bPH_3"/>
    <property type="match status" value="1"/>
</dbReference>
<keyword evidence="3" id="KW-1185">Reference proteome</keyword>
<dbReference type="InterPro" id="IPR039519">
    <property type="entry name" value="YokE-like_PH"/>
</dbReference>
<evidence type="ECO:0000259" key="1">
    <source>
        <dbReference type="Pfam" id="PF14470"/>
    </source>
</evidence>
<evidence type="ECO:0000313" key="2">
    <source>
        <dbReference type="EMBL" id="MBM7644635.1"/>
    </source>
</evidence>
<evidence type="ECO:0000313" key="3">
    <source>
        <dbReference type="Proteomes" id="UP000808914"/>
    </source>
</evidence>
<accession>A0ABS2PY52</accession>
<sequence>MYEKLLSEVKTKVLENDETLLAAIYGQYSYPFAGVGGRRQGILAATNKQIIFYCHYMKTEIIEKYPYEVIQKINKEKSYIGHNEKVSFFHEGTKESMSLIQKGDIDSFVKAVKNQIKTASAD</sequence>
<feature type="domain" description="YokE-like PH" evidence="1">
    <location>
        <begin position="14"/>
        <end position="113"/>
    </location>
</feature>
<protein>
    <recommendedName>
        <fullName evidence="1">YokE-like PH domain-containing protein</fullName>
    </recommendedName>
</protein>
<reference evidence="2 3" key="1">
    <citation type="submission" date="2021-01" db="EMBL/GenBank/DDBJ databases">
        <title>Genomic Encyclopedia of Type Strains, Phase IV (KMG-IV): sequencing the most valuable type-strain genomes for metagenomic binning, comparative biology and taxonomic classification.</title>
        <authorList>
            <person name="Goeker M."/>
        </authorList>
    </citation>
    <scope>NUCLEOTIDE SEQUENCE [LARGE SCALE GENOMIC DNA]</scope>
    <source>
        <strain evidence="2 3">DSM 28236</strain>
    </source>
</reference>
<comment type="caution">
    <text evidence="2">The sequence shown here is derived from an EMBL/GenBank/DDBJ whole genome shotgun (WGS) entry which is preliminary data.</text>
</comment>
<organism evidence="2 3">
    <name type="scientific">Scopulibacillus daqui</name>
    <dbReference type="NCBI Taxonomy" id="1469162"/>
    <lineage>
        <taxon>Bacteria</taxon>
        <taxon>Bacillati</taxon>
        <taxon>Bacillota</taxon>
        <taxon>Bacilli</taxon>
        <taxon>Bacillales</taxon>
        <taxon>Sporolactobacillaceae</taxon>
        <taxon>Scopulibacillus</taxon>
    </lineage>
</organism>
<dbReference type="EMBL" id="JAFBER010000003">
    <property type="protein sequence ID" value="MBM7644635.1"/>
    <property type="molecule type" value="Genomic_DNA"/>
</dbReference>
<gene>
    <name evidence="2" type="ORF">JOD45_000828</name>
</gene>
<dbReference type="Proteomes" id="UP000808914">
    <property type="component" value="Unassembled WGS sequence"/>
</dbReference>
<proteinExistence type="predicted"/>
<name>A0ABS2PY52_9BACL</name>
<dbReference type="RefSeq" id="WP_205002586.1">
    <property type="nucleotide sequence ID" value="NZ_JAFBER010000003.1"/>
</dbReference>